<evidence type="ECO:0000313" key="15">
    <source>
        <dbReference type="Proteomes" id="UP001430848"/>
    </source>
</evidence>
<dbReference type="InterPro" id="IPR045864">
    <property type="entry name" value="aa-tRNA-synth_II/BPL/LPL"/>
</dbReference>
<keyword evidence="15" id="KW-1185">Reference proteome</keyword>
<evidence type="ECO:0000256" key="1">
    <source>
        <dbReference type="ARBA" id="ARBA00004496"/>
    </source>
</evidence>
<dbReference type="PROSITE" id="PS50862">
    <property type="entry name" value="AA_TRNA_LIGASE_II"/>
    <property type="match status" value="1"/>
</dbReference>
<dbReference type="PANTHER" id="PTHR43450">
    <property type="entry name" value="ASPARTYL-TRNA SYNTHETASE"/>
    <property type="match status" value="1"/>
</dbReference>
<dbReference type="GO" id="GO:0016874">
    <property type="term" value="F:ligase activity"/>
    <property type="evidence" value="ECO:0007669"/>
    <property type="project" value="UniProtKB-KW"/>
</dbReference>
<evidence type="ECO:0000256" key="8">
    <source>
        <dbReference type="ARBA" id="ARBA00022917"/>
    </source>
</evidence>
<accession>A0ABR1P0R4</accession>
<dbReference type="Pfam" id="PF01336">
    <property type="entry name" value="tRNA_anti-codon"/>
    <property type="match status" value="1"/>
</dbReference>
<evidence type="ECO:0000313" key="14">
    <source>
        <dbReference type="EMBL" id="KAK7722870.1"/>
    </source>
</evidence>
<dbReference type="InterPro" id="IPR024320">
    <property type="entry name" value="LPG_synthase_C"/>
</dbReference>
<dbReference type="InterPro" id="IPR004523">
    <property type="entry name" value="Asp-tRNA_synthase_2"/>
</dbReference>
<dbReference type="Gene3D" id="3.30.930.10">
    <property type="entry name" value="Bira Bifunctional Protein, Domain 2"/>
    <property type="match status" value="1"/>
</dbReference>
<dbReference type="Gene3D" id="2.40.50.140">
    <property type="entry name" value="Nucleic acid-binding proteins"/>
    <property type="match status" value="1"/>
</dbReference>
<feature type="domain" description="Aminoacyl-transfer RNA synthetases class-II family profile" evidence="13">
    <location>
        <begin position="326"/>
        <end position="627"/>
    </location>
</feature>
<feature type="compositionally biased region" description="Basic and acidic residues" evidence="12">
    <location>
        <begin position="7"/>
        <end position="22"/>
    </location>
</feature>
<comment type="similarity">
    <text evidence="2">Belongs to the class-II aminoacyl-tRNA synthetase family. Type 2 subfamily.</text>
</comment>
<evidence type="ECO:0000256" key="7">
    <source>
        <dbReference type="ARBA" id="ARBA00022840"/>
    </source>
</evidence>
<dbReference type="InterPro" id="IPR002312">
    <property type="entry name" value="Asp/Asn-tRNA-synth_IIb"/>
</dbReference>
<dbReference type="Pfam" id="PF09924">
    <property type="entry name" value="LPG_synthase_C"/>
    <property type="match status" value="1"/>
</dbReference>
<evidence type="ECO:0000256" key="12">
    <source>
        <dbReference type="SAM" id="MobiDB-lite"/>
    </source>
</evidence>
<dbReference type="InterPro" id="IPR004365">
    <property type="entry name" value="NA-bd_OB_tRNA"/>
</dbReference>
<keyword evidence="7" id="KW-0067">ATP-binding</keyword>
<dbReference type="InterPro" id="IPR012340">
    <property type="entry name" value="NA-bd_OB-fold"/>
</dbReference>
<dbReference type="InterPro" id="IPR004364">
    <property type="entry name" value="Aa-tRNA-synt_II"/>
</dbReference>
<keyword evidence="6" id="KW-0547">Nucleotide-binding</keyword>
<evidence type="ECO:0000256" key="6">
    <source>
        <dbReference type="ARBA" id="ARBA00022741"/>
    </source>
</evidence>
<dbReference type="EMBL" id="JAKNSF020000064">
    <property type="protein sequence ID" value="KAK7722870.1"/>
    <property type="molecule type" value="Genomic_DNA"/>
</dbReference>
<organism evidence="14 15">
    <name type="scientific">Diaporthe eres</name>
    <name type="common">Phomopsis oblonga</name>
    <dbReference type="NCBI Taxonomy" id="83184"/>
    <lineage>
        <taxon>Eukaryota</taxon>
        <taxon>Fungi</taxon>
        <taxon>Dikarya</taxon>
        <taxon>Ascomycota</taxon>
        <taxon>Pezizomycotina</taxon>
        <taxon>Sordariomycetes</taxon>
        <taxon>Sordariomycetidae</taxon>
        <taxon>Diaporthales</taxon>
        <taxon>Diaporthaceae</taxon>
        <taxon>Diaporthe</taxon>
        <taxon>Diaporthe eres species complex</taxon>
    </lineage>
</organism>
<gene>
    <name evidence="14" type="primary">DPS1</name>
    <name evidence="14" type="ORF">SLS63_009144</name>
</gene>
<dbReference type="HAMAP" id="MF_02075">
    <property type="entry name" value="Asp_tRNA_synth_type2"/>
    <property type="match status" value="1"/>
</dbReference>
<feature type="compositionally biased region" description="Low complexity" evidence="12">
    <location>
        <begin position="46"/>
        <end position="82"/>
    </location>
</feature>
<feature type="region of interest" description="Disordered" evidence="12">
    <location>
        <begin position="98"/>
        <end position="153"/>
    </location>
</feature>
<dbReference type="PRINTS" id="PR01042">
    <property type="entry name" value="TRNASYNTHASP"/>
</dbReference>
<evidence type="ECO:0000256" key="11">
    <source>
        <dbReference type="ARBA" id="ARBA00047904"/>
    </source>
</evidence>
<keyword evidence="5 14" id="KW-0436">Ligase</keyword>
<proteinExistence type="inferred from homology"/>
<evidence type="ECO:0000256" key="3">
    <source>
        <dbReference type="ARBA" id="ARBA00012841"/>
    </source>
</evidence>
<evidence type="ECO:0000256" key="2">
    <source>
        <dbReference type="ARBA" id="ARBA00005312"/>
    </source>
</evidence>
<dbReference type="PANTHER" id="PTHR43450:SF2">
    <property type="entry name" value="ASPARTATE--TRNA LIGASE"/>
    <property type="match status" value="1"/>
</dbReference>
<keyword evidence="9" id="KW-0030">Aminoacyl-tRNA synthetase</keyword>
<dbReference type="EC" id="6.1.1.12" evidence="3"/>
<comment type="subcellular location">
    <subcellularLocation>
        <location evidence="1">Cytoplasm</location>
    </subcellularLocation>
</comment>
<dbReference type="CDD" id="cd00776">
    <property type="entry name" value="AsxRS_core"/>
    <property type="match status" value="1"/>
</dbReference>
<feature type="compositionally biased region" description="Low complexity" evidence="12">
    <location>
        <begin position="123"/>
        <end position="133"/>
    </location>
</feature>
<keyword evidence="8" id="KW-0648">Protein biosynthesis</keyword>
<evidence type="ECO:0000259" key="13">
    <source>
        <dbReference type="PROSITE" id="PS50862"/>
    </source>
</evidence>
<evidence type="ECO:0000256" key="9">
    <source>
        <dbReference type="ARBA" id="ARBA00023146"/>
    </source>
</evidence>
<dbReference type="Proteomes" id="UP001430848">
    <property type="component" value="Unassembled WGS sequence"/>
</dbReference>
<reference evidence="14 15" key="1">
    <citation type="submission" date="2024-02" db="EMBL/GenBank/DDBJ databases">
        <title>De novo assembly and annotation of 12 fungi associated with fruit tree decline syndrome in Ontario, Canada.</title>
        <authorList>
            <person name="Sulman M."/>
            <person name="Ellouze W."/>
            <person name="Ilyukhin E."/>
        </authorList>
    </citation>
    <scope>NUCLEOTIDE SEQUENCE [LARGE SCALE GENOMIC DNA]</scope>
    <source>
        <strain evidence="14 15">M169</strain>
    </source>
</reference>
<dbReference type="Pfam" id="PF00152">
    <property type="entry name" value="tRNA-synt_2"/>
    <property type="match status" value="1"/>
</dbReference>
<feature type="region of interest" description="Disordered" evidence="12">
    <location>
        <begin position="1"/>
        <end position="83"/>
    </location>
</feature>
<dbReference type="SUPFAM" id="SSF55681">
    <property type="entry name" value="Class II aaRS and biotin synthetases"/>
    <property type="match status" value="1"/>
</dbReference>
<evidence type="ECO:0000256" key="10">
    <source>
        <dbReference type="ARBA" id="ARBA00033155"/>
    </source>
</evidence>
<protein>
    <recommendedName>
        <fullName evidence="3">aspartate--tRNA ligase</fullName>
        <ecNumber evidence="3">6.1.1.12</ecNumber>
    </recommendedName>
    <alternativeName>
        <fullName evidence="10">Aspartyl-tRNA synthetase</fullName>
    </alternativeName>
</protein>
<feature type="compositionally biased region" description="Basic and acidic residues" evidence="12">
    <location>
        <begin position="136"/>
        <end position="153"/>
    </location>
</feature>
<evidence type="ECO:0000256" key="4">
    <source>
        <dbReference type="ARBA" id="ARBA00022490"/>
    </source>
</evidence>
<keyword evidence="4" id="KW-0963">Cytoplasm</keyword>
<dbReference type="SUPFAM" id="SSF50249">
    <property type="entry name" value="Nucleic acid-binding proteins"/>
    <property type="match status" value="1"/>
</dbReference>
<comment type="catalytic activity">
    <reaction evidence="11">
        <text>tRNA(Asp) + L-aspartate + ATP = L-aspartyl-tRNA(Asp) + AMP + diphosphate</text>
        <dbReference type="Rhea" id="RHEA:19649"/>
        <dbReference type="Rhea" id="RHEA-COMP:9660"/>
        <dbReference type="Rhea" id="RHEA-COMP:9678"/>
        <dbReference type="ChEBI" id="CHEBI:29991"/>
        <dbReference type="ChEBI" id="CHEBI:30616"/>
        <dbReference type="ChEBI" id="CHEBI:33019"/>
        <dbReference type="ChEBI" id="CHEBI:78442"/>
        <dbReference type="ChEBI" id="CHEBI:78516"/>
        <dbReference type="ChEBI" id="CHEBI:456215"/>
        <dbReference type="EC" id="6.1.1.12"/>
    </reaction>
</comment>
<dbReference type="InterPro" id="IPR006195">
    <property type="entry name" value="aa-tRNA-synth_II"/>
</dbReference>
<evidence type="ECO:0000256" key="5">
    <source>
        <dbReference type="ARBA" id="ARBA00022598"/>
    </source>
</evidence>
<dbReference type="NCBIfam" id="TIGR00458">
    <property type="entry name" value="aspS_nondisc"/>
    <property type="match status" value="1"/>
</dbReference>
<sequence length="966" mass="109793">MSVSYREATETREKAADSHREFCGTPGNQGKMSCFSADKTKEQDDSTTTTTKSSAKGNSATKNTNNTTPTNNNQASTTSSPSCLSKKMTALQNAFRALSPRSSADHGARTNGFGHTNGHERSSSSGSSRSLGKASRRTEDRNARKETKALRLQAEREEIEERRKLEDQLAMQEEDEETRARYGWVMEAKELLTIREVTELSEGAEVTFRARIHHQRNVSKHLDFLLFRDQTHSIQGVLQHDTSHFVKWVQRLEPESLVQVTGTLQAPPEPVRSATHKDLEVKIYSVHVVNAAHDLPFDNYEPPETTQARLSNRILDLRHPSNQALFRIRAMVTRKFRDVLDRDGFIEIQTPKLQPAATESGAEVFKVNYFGRRAFLAQSPQLAKQMTVSADFGKVYEIGPVFRAENSNTKRHLAEYTGLDIEMAIQKDYYEVIREVDSFLKEVFRTLQSMPELEIVRQRWPSEDLIWLEETPIIPFTEGLQMLRDDGIDVEEEDLSTRNEIRLGELVKEKYKTDYYVLDKFPANARPFYTHKDATDPKWTNSFDMFIRGQEICSGGQRIHDAARLRENMRQIGMSEDGMEHYLAAFDLGAPPHAGAGLGLERILAWTLQLVDVRYATLYHRDPKSMPERNIRLAHPDCDTKHVKLEGAEYPLEKLIANYGDATNTSWLDDRFEIWRHPTTGAAVGYVRKDNKFAMVTGDPLCDPSQSAEVAKAFVKFVEKDLKLTPIWMLVSESVQDVLGRSLGWRTLTCVEEQRVDADKHAAGPQGREARKVEREGIDIDELRPDEDFMRRTDAAIEQWMEKRKGKKQVHLTEIRPWVDTEHRRYFAAQKDVVEDGKKVKKVMAVVILAQLAPRHGWQVKWALDFPGTPSGVIEATIQTALAALNGPVTFGAGVSDKLLPGAHLGGVRAKFLAKTYDTIIKSLRLNKKSEFREKFGAYGEPVYICYPRMGLGVRDFKHIIQFFED</sequence>
<dbReference type="CDD" id="cd04320">
    <property type="entry name" value="AspRS_cyto_N"/>
    <property type="match status" value="1"/>
</dbReference>
<comment type="caution">
    <text evidence="14">The sequence shown here is derived from an EMBL/GenBank/DDBJ whole genome shotgun (WGS) entry which is preliminary data.</text>
</comment>
<dbReference type="NCBIfam" id="NF003483">
    <property type="entry name" value="PRK05159.1"/>
    <property type="match status" value="1"/>
</dbReference>
<name>A0ABR1P0R4_DIAER</name>